<sequence length="2119" mass="225355">MKKLYSAKTNNLKSILQLVLVMVVALSTSLHTYAQVRVDFTPRSSVFTPDKTIYNIKGDFTMLGNTNLTLVNYDNNGNNSSAMKYVDIDNDPNTFNSSAATLTFSDEFGANPDCSNIVYAGLYWTGRSRADNTFSVTKDVSTGNSITQQVTSSEVIYDGDAIPNTNYFLTRSVSGSVTTFRFTSSGSGDTVEFFYNTSFSAANRYLKVSVNGGAQTDVPTSSLSNFNAYLDVPYTVFSNSDYTLNLNRLRLLGSNRAYVDVTFNETIPEVVQVSKTFDKRKISIKGPNATSYTQLTANADDIYYPSGIDGDMYSAYVDVTDYVRNNGKDGLYHVADIALVEGEGGSTGYYGGWGMVVVYENSQMKWKDITVFDGHAYVEGSTTVNHTLDVSGFNSAQNGPVNLKLGVMAGEGDRNISGDYFMIQRQSDNAFEPLSHNGNSITNFFNSSIQTGGTRNPSLLNNTGLDISMFDLDNSNNAIIDNNQTSTRFEYGTTQDTYIIFNITFSVDAYIPESEGLLSIQNIAGNTVNAPYVALPGDEIEYGLEIRNKGTEAIKDAKLVLPIPFTSEFVPGSITFNEYDNLFNATAPYFDPSEGATGSIVWDIAYLPLDTDLTKLLADIRFRLKTTEDCSILINNDCAPKIVILGGYIAGTGDTSNVEYSLPLIQGYQEDGVCEGEPNTDPIQVDINSEQYIIDNCTGVSIEREFLYCNFDSNGIPVSEIQAQFPQGSLFYDSYPVTDGSIQYDASNPFPATIGKVTYYAVPPGSATCSYIFTIEVTDITSSPSVSDVDYCLDETADPLTAQASDPNYTLFYYADNNPTTVGQSTLVPDTSVAGEFTYYVAEGTSADCVNTTRTPITVTVYEGPTITLEEQTNNTCANSNSGSIDISISGGSGNYTFDWEYNGLQDPDTDTEALTNLADGTYTVIVTDADTDCTATASFIIITENTDAIEITAPEAITVSGCTTDDITNGDLTSLAYSESLVTIGTAEFLTEGGTFSGDSITNVTYIDSSTGECPIIVTRTFSVTDACDQTASSTQIITIENDVPPTLVIPQDEIVECGDLTDPSATGTAIVSDSCGNVEITFSDVITPGACEGEYAINRTWTATDTCGNVATAVQTISVQDTIAPVFAALPADSTIECSVTPEFAQAVATDACDSDLTLTFEDITTPGTCEGEFAITRTWTATDACGNSATASQTINMVDTVAPILSVPVDATVECSESTDPSATGDATATDACGAATITYTDSFEEGCGNTQVITRTWTATDDCGNTTSDTQTINVVDTTPPVLTIPADVTLECSGLSRLIGEATATDTCGTTVVTFEDNVVEGCGLTQVISRTWTATDECGNSVSEVQTISIVDTTAPTITLPEDIVVECSEPTDPSATGYATGEDMCGSVQVTFDDVVAPGACDGEYSISRTWTVTDECGNTTTDTQTIFVVDNTAPVIENPATDIIVECDGTGNSNNIEAWLNSNGGATASDSCSTNLTWSNNYNGATSDCSAPIEVIFTVSDGCGNSTSTTATYAIQDVVAPVITPATNLTVECDGQGNMTDLENWLNGNAGATASDNCSIVTWSNDFNGLSDDCGATGSATVTFTATDSCGNESSTTAIFTIADTIAPVIDTLPAETTIDCSVAVEFAQATASDACSGDDITFTFEDVTTAGTCEGAYSITRTWTATDACGNASTASQTINVQDITAPVIAALPAETTIDCSVTPEFSQAVASDACGSDVTLTFNDVTTPGTCEGEYSITRTWTATDTCGNASTASQTINVKDITAPVFAELPAETTVDCSVTPEFAQATATDACSTEVTLTFEDVSTPGTCEGDYSITRTWTATDACGNVSNASQTIHVKDITAPNLVNEYESEISITCDNIPPVPELVFEDACSDDIQVNFNETSTASEDSLQYVITRTWTVSDLCNNEAVYTQTINVDNTVNIIVATGTELCNGDDLNFNLFDLLSGSYDTNGTWSVVTGTASLDGSIFNPYGLELGTYTFMYATDDEYCPTETLVDITLNDDCVVLPCGADDVIISKAVTTYADGKNDFFAITGVEGCNFTVEVQIFNRWGAMVYESNDYQNDWNGTSSKASIGSSNYVPTGTYYYVVNLKNSGLKPFAGPIYVATK</sequence>
<feature type="domain" description="HYR-like" evidence="1">
    <location>
        <begin position="1133"/>
        <end position="1199"/>
    </location>
</feature>
<comment type="caution">
    <text evidence="2">The sequence shown here is derived from an EMBL/GenBank/DDBJ whole genome shotgun (WGS) entry which is preliminary data.</text>
</comment>
<feature type="domain" description="HYR-like" evidence="1">
    <location>
        <begin position="1780"/>
        <end position="1848"/>
    </location>
</feature>
<dbReference type="Gene3D" id="2.60.40.10">
    <property type="entry name" value="Immunoglobulins"/>
    <property type="match status" value="6"/>
</dbReference>
<dbReference type="NCBIfam" id="TIGR01451">
    <property type="entry name" value="B_ant_repeat"/>
    <property type="match status" value="1"/>
</dbReference>
<keyword evidence="3" id="KW-1185">Reference proteome</keyword>
<dbReference type="Pfam" id="PF13573">
    <property type="entry name" value="SprB"/>
    <property type="match status" value="1"/>
</dbReference>
<proteinExistence type="predicted"/>
<dbReference type="InterPro" id="IPR013783">
    <property type="entry name" value="Ig-like_fold"/>
</dbReference>
<evidence type="ECO:0000313" key="2">
    <source>
        <dbReference type="EMBL" id="MBA6152592.1"/>
    </source>
</evidence>
<dbReference type="Pfam" id="PF13585">
    <property type="entry name" value="CHU_C"/>
    <property type="match status" value="1"/>
</dbReference>
<evidence type="ECO:0000313" key="3">
    <source>
        <dbReference type="Proteomes" id="UP000541857"/>
    </source>
</evidence>
<dbReference type="InterPro" id="IPR043555">
    <property type="entry name" value="SRPX-like"/>
</dbReference>
<dbReference type="InterPro" id="IPR047589">
    <property type="entry name" value="DUF11_rpt"/>
</dbReference>
<name>A0A7W2R393_9FLAO</name>
<reference evidence="2 3" key="1">
    <citation type="submission" date="2020-07" db="EMBL/GenBank/DDBJ databases">
        <title>Bacterium isolated from marine sediment.</title>
        <authorList>
            <person name="Shang D."/>
        </authorList>
    </citation>
    <scope>NUCLEOTIDE SEQUENCE [LARGE SCALE GENOMIC DNA]</scope>
    <source>
        <strain evidence="2 3">F6074</strain>
    </source>
</reference>
<dbReference type="NCBIfam" id="TIGR04131">
    <property type="entry name" value="Bac_Flav_CTERM"/>
    <property type="match status" value="1"/>
</dbReference>
<dbReference type="EMBL" id="JACGLT010000004">
    <property type="protein sequence ID" value="MBA6152592.1"/>
    <property type="molecule type" value="Genomic_DNA"/>
</dbReference>
<dbReference type="Pfam" id="PF23237">
    <property type="entry name" value="HYR_4C"/>
    <property type="match status" value="3"/>
</dbReference>
<organism evidence="2 3">
    <name type="scientific">Gelidibacter maritimus</name>
    <dbReference type="NCBI Taxonomy" id="2761487"/>
    <lineage>
        <taxon>Bacteria</taxon>
        <taxon>Pseudomonadati</taxon>
        <taxon>Bacteroidota</taxon>
        <taxon>Flavobacteriia</taxon>
        <taxon>Flavobacteriales</taxon>
        <taxon>Flavobacteriaceae</taxon>
        <taxon>Gelidibacter</taxon>
    </lineage>
</organism>
<dbReference type="PANTHER" id="PTHR46343">
    <property type="entry name" value="HYR DOMAIN-CONTAINING PROTEIN"/>
    <property type="match status" value="1"/>
</dbReference>
<protein>
    <submittedName>
        <fullName evidence="2">Gliding motility-associated C-terminal domain-containing protein</fullName>
    </submittedName>
</protein>
<feature type="domain" description="HYR-like" evidence="1">
    <location>
        <begin position="1700"/>
        <end position="1769"/>
    </location>
</feature>
<dbReference type="PANTHER" id="PTHR46343:SF2">
    <property type="entry name" value="SUSHI_VON WILLEBRAND FACTOR TYPE A_EGF_PENTRAXIN DOMAIN-CONTAINING 1"/>
    <property type="match status" value="1"/>
</dbReference>
<dbReference type="InterPro" id="IPR026341">
    <property type="entry name" value="T9SS_type_B"/>
</dbReference>
<accession>A0A7W2R393</accession>
<dbReference type="InterPro" id="IPR025667">
    <property type="entry name" value="SprB_repeat"/>
</dbReference>
<dbReference type="Proteomes" id="UP000541857">
    <property type="component" value="Unassembled WGS sequence"/>
</dbReference>
<dbReference type="InterPro" id="IPR057078">
    <property type="entry name" value="HYR-4C"/>
</dbReference>
<evidence type="ECO:0000259" key="1">
    <source>
        <dbReference type="Pfam" id="PF23237"/>
    </source>
</evidence>
<dbReference type="RefSeq" id="WP_182204395.1">
    <property type="nucleotide sequence ID" value="NZ_JACGLT010000004.1"/>
</dbReference>
<gene>
    <name evidence="2" type="ORF">H3Z82_07625</name>
</gene>